<sequence length="105" mass="10389">MGNPTDKPVAAPAPVASGQTASTAAGKTQTAAKQEVAAEASTQVALSSAATQLMSGTEGVSGDFDTEKVARIAQAIADGKFEVNPGAIADKLLANAREVLGGPQH</sequence>
<comment type="similarity">
    <text evidence="1">Belongs to the FlgM family.</text>
</comment>
<dbReference type="InterPro" id="IPR031316">
    <property type="entry name" value="FlgM_C"/>
</dbReference>
<dbReference type="EMBL" id="CP015118">
    <property type="protein sequence ID" value="ARN23943.1"/>
    <property type="molecule type" value="Genomic_DNA"/>
</dbReference>
<keyword evidence="6" id="KW-0804">Transcription</keyword>
<gene>
    <name evidence="11" type="ORF">A4W93_17820</name>
</gene>
<evidence type="ECO:0000256" key="9">
    <source>
        <dbReference type="SAM" id="MobiDB-lite"/>
    </source>
</evidence>
<dbReference type="Pfam" id="PF04316">
    <property type="entry name" value="FlgM"/>
    <property type="match status" value="1"/>
</dbReference>
<feature type="domain" description="Anti-sigma-28 factor FlgM C-terminal" evidence="10">
    <location>
        <begin position="43"/>
        <end position="93"/>
    </location>
</feature>
<protein>
    <recommendedName>
        <fullName evidence="2">Negative regulator of flagellin synthesis</fullName>
    </recommendedName>
    <alternativeName>
        <fullName evidence="8">Anti-sigma-28 factor</fullName>
    </alternativeName>
</protein>
<dbReference type="STRING" id="946333.A4W93_17820"/>
<dbReference type="AlphaFoldDB" id="A0A1W6LI95"/>
<dbReference type="KEGG" id="rgu:A4W93_17820"/>
<evidence type="ECO:0000313" key="12">
    <source>
        <dbReference type="Proteomes" id="UP000193427"/>
    </source>
</evidence>
<dbReference type="Proteomes" id="UP000193427">
    <property type="component" value="Chromosome"/>
</dbReference>
<dbReference type="GO" id="GO:0045892">
    <property type="term" value="P:negative regulation of DNA-templated transcription"/>
    <property type="evidence" value="ECO:0007669"/>
    <property type="project" value="InterPro"/>
</dbReference>
<evidence type="ECO:0000256" key="7">
    <source>
        <dbReference type="ARBA" id="ARBA00024739"/>
    </source>
</evidence>
<keyword evidence="5" id="KW-0805">Transcription regulation</keyword>
<feature type="compositionally biased region" description="Low complexity" evidence="9">
    <location>
        <begin position="16"/>
        <end position="31"/>
    </location>
</feature>
<dbReference type="InterPro" id="IPR035890">
    <property type="entry name" value="Anti-sigma-28_factor_FlgM_sf"/>
</dbReference>
<evidence type="ECO:0000256" key="3">
    <source>
        <dbReference type="ARBA" id="ARBA00022491"/>
    </source>
</evidence>
<evidence type="ECO:0000259" key="10">
    <source>
        <dbReference type="Pfam" id="PF04316"/>
    </source>
</evidence>
<organism evidence="11 12">
    <name type="scientific">Piscinibacter gummiphilus</name>
    <dbReference type="NCBI Taxonomy" id="946333"/>
    <lineage>
        <taxon>Bacteria</taxon>
        <taxon>Pseudomonadati</taxon>
        <taxon>Pseudomonadota</taxon>
        <taxon>Betaproteobacteria</taxon>
        <taxon>Burkholderiales</taxon>
        <taxon>Sphaerotilaceae</taxon>
        <taxon>Piscinibacter</taxon>
    </lineage>
</organism>
<reference evidence="11 12" key="1">
    <citation type="submission" date="2016-04" db="EMBL/GenBank/DDBJ databases">
        <title>Complete genome sequence of natural rubber-degrading, novel Gram-negative bacterium, Rhizobacter gummiphilus strain NS21.</title>
        <authorList>
            <person name="Tabata M."/>
            <person name="Kasai D."/>
            <person name="Fukuda M."/>
        </authorList>
    </citation>
    <scope>NUCLEOTIDE SEQUENCE [LARGE SCALE GENOMIC DNA]</scope>
    <source>
        <strain evidence="11 12">NS21</strain>
    </source>
</reference>
<evidence type="ECO:0000256" key="6">
    <source>
        <dbReference type="ARBA" id="ARBA00023163"/>
    </source>
</evidence>
<keyword evidence="3" id="KW-0678">Repressor</keyword>
<evidence type="ECO:0000256" key="2">
    <source>
        <dbReference type="ARBA" id="ARBA00017823"/>
    </source>
</evidence>
<evidence type="ECO:0000256" key="5">
    <source>
        <dbReference type="ARBA" id="ARBA00023015"/>
    </source>
</evidence>
<feature type="region of interest" description="Disordered" evidence="9">
    <location>
        <begin position="1"/>
        <end position="31"/>
    </location>
</feature>
<proteinExistence type="inferred from homology"/>
<dbReference type="GO" id="GO:0044781">
    <property type="term" value="P:bacterial-type flagellum organization"/>
    <property type="evidence" value="ECO:0007669"/>
    <property type="project" value="UniProtKB-KW"/>
</dbReference>
<evidence type="ECO:0000256" key="1">
    <source>
        <dbReference type="ARBA" id="ARBA00005322"/>
    </source>
</evidence>
<dbReference type="InterPro" id="IPR007412">
    <property type="entry name" value="FlgM"/>
</dbReference>
<dbReference type="NCBIfam" id="TIGR03824">
    <property type="entry name" value="FlgM_jcvi"/>
    <property type="match status" value="1"/>
</dbReference>
<accession>A0A1W6LI95</accession>
<evidence type="ECO:0000313" key="11">
    <source>
        <dbReference type="EMBL" id="ARN23943.1"/>
    </source>
</evidence>
<evidence type="ECO:0000256" key="8">
    <source>
        <dbReference type="ARBA" id="ARBA00030117"/>
    </source>
</evidence>
<keyword evidence="12" id="KW-1185">Reference proteome</keyword>
<evidence type="ECO:0000256" key="4">
    <source>
        <dbReference type="ARBA" id="ARBA00022795"/>
    </source>
</evidence>
<comment type="function">
    <text evidence="7">Responsible for the coupling of flagellin expression to flagellar assembly by preventing expression of the flagellin genes when a component of the middle class of proteins is defective. It negatively regulates flagellar genes by inhibiting the activity of FliA by directly binding to FliA.</text>
</comment>
<dbReference type="SUPFAM" id="SSF101498">
    <property type="entry name" value="Anti-sigma factor FlgM"/>
    <property type="match status" value="1"/>
</dbReference>
<name>A0A1W6LI95_9BURK</name>
<keyword evidence="4" id="KW-1005">Bacterial flagellum biogenesis</keyword>